<accession>D6N169</accession>
<dbReference type="PANTHER" id="PTHR12815:SF18">
    <property type="entry name" value="SORTING AND ASSEMBLY MACHINERY COMPONENT 50 HOMOLOG"/>
    <property type="match status" value="1"/>
</dbReference>
<sequence>MKTSSLVPLLLFALIVPECQAFLPPSNSPRGRIGGLFSQPFTDGRNSGDNGVPPSDDIGHLQAWDGFEGPTLLASIIRKNDTDAPSGLRGGGDVVKGTQATLSSTSSYWAKAFQSFRGAVVKPLIEAKKKVANSFKSKEVKKEEELLNQLKNMPIQRVVVPNSTVLPNEVIQLAANRAGVVGHPLQSTSIQSFAKSLKEWYIRKGYILHSVTGATLQSETGTAIITVQEPAVSKDPVGITFCKEMVVDEETGNLLTFRQYKDKHQNRRTLGFDKITKADLNTTFVPTAGHTRPNRIASALGLSPGNPFQWDGIRWQQIASSGIFAQVLRATPQPMQDGTVQLHILATEAPTRHLEYGLGKSLYTGSWEGELDFEHINLLGGGESLGLSVRRGTKDAEPSIRLSFTDSKFGLGGGYDLEVFSDFIGDQPEEMQEGELPPDYDHDSILDRKGATVRLRNPISSRIVRNSVASGSLERTATKTGLHETIGSTTLAVGPFVKRLPYDARSSIDAKCSLGTRLFAATSTAEEANALLPPLKLKPYTSATATTRQIFPLLASFGPGGRPLILALKHSITTATPNLPRHEAKAQGIAHNIRGSSLNGRVASALTGTTELRVPIDIPVVQIRQDTNVVFFGDWLFAAKDSQSSFRRKSCVGVGVRKSVQGIPLKYDLCYSSDDGKFQSAFGLGADFDF</sequence>
<dbReference type="InterPro" id="IPR013686">
    <property type="entry name" value="Polypept-transport_assoc_ShlB"/>
</dbReference>
<reference evidence="5" key="1">
    <citation type="journal article" date="2010" name="J. Biol. Chem.">
        <title>Filling the gap, evolutionarily conserved Omp85 in plastids of chromalveolates.</title>
        <authorList>
            <person name="Bullmann L."/>
            <person name="Haarmann R."/>
            <person name="Mirus O."/>
            <person name="Bredemeier R."/>
            <person name="Hempel F."/>
            <person name="Maier U.G."/>
            <person name="Schleiff E."/>
        </authorList>
    </citation>
    <scope>NUCLEOTIDE SEQUENCE</scope>
</reference>
<evidence type="ECO:0000259" key="4">
    <source>
        <dbReference type="Pfam" id="PF08479"/>
    </source>
</evidence>
<keyword evidence="1" id="KW-0472">Membrane</keyword>
<organism evidence="5">
    <name type="scientific">Phaeodactylum tricornutum</name>
    <name type="common">Diatom</name>
    <dbReference type="NCBI Taxonomy" id="2850"/>
    <lineage>
        <taxon>Eukaryota</taxon>
        <taxon>Sar</taxon>
        <taxon>Stramenopiles</taxon>
        <taxon>Ochrophyta</taxon>
        <taxon>Bacillariophyta</taxon>
        <taxon>Bacillariophyceae</taxon>
        <taxon>Bacillariophycidae</taxon>
        <taxon>Naviculales</taxon>
        <taxon>Phaeodactylaceae</taxon>
        <taxon>Phaeodactylum</taxon>
    </lineage>
</organism>
<dbReference type="PANTHER" id="PTHR12815">
    <property type="entry name" value="SORTING AND ASSEMBLY MACHINERY SAMM50 PROTEIN FAMILY MEMBER"/>
    <property type="match status" value="1"/>
</dbReference>
<proteinExistence type="evidence at transcript level"/>
<keyword evidence="1" id="KW-1134">Transmembrane beta strand</keyword>
<feature type="domain" description="Polypeptide-transport-associated ShlB-type" evidence="4">
    <location>
        <begin position="154"/>
        <end position="229"/>
    </location>
</feature>
<feature type="chain" id="PRO_5003087116" evidence="3">
    <location>
        <begin position="22"/>
        <end position="690"/>
    </location>
</feature>
<evidence type="ECO:0000256" key="1">
    <source>
        <dbReference type="ARBA" id="ARBA00022452"/>
    </source>
</evidence>
<evidence type="ECO:0000256" key="3">
    <source>
        <dbReference type="SAM" id="SignalP"/>
    </source>
</evidence>
<keyword evidence="3" id="KW-0732">Signal</keyword>
<dbReference type="InterPro" id="IPR039910">
    <property type="entry name" value="D15-like"/>
</dbReference>
<name>D6N169_PHATR</name>
<dbReference type="AlphaFoldDB" id="D6N169"/>
<keyword evidence="2" id="KW-0812">Transmembrane</keyword>
<dbReference type="Gene3D" id="3.10.20.310">
    <property type="entry name" value="membrane protein fhac"/>
    <property type="match status" value="1"/>
</dbReference>
<dbReference type="EMBL" id="GU203519">
    <property type="protein sequence ID" value="ADG29121.1"/>
    <property type="molecule type" value="mRNA"/>
</dbReference>
<dbReference type="Gene3D" id="2.40.160.50">
    <property type="entry name" value="membrane protein fhac: a member of the omp85/tpsb transporter family"/>
    <property type="match status" value="1"/>
</dbReference>
<feature type="signal peptide" evidence="3">
    <location>
        <begin position="1"/>
        <end position="21"/>
    </location>
</feature>
<protein>
    <submittedName>
        <fullName evidence="5">Plastid Omp85-like protein</fullName>
    </submittedName>
</protein>
<evidence type="ECO:0000256" key="2">
    <source>
        <dbReference type="ARBA" id="ARBA00022692"/>
    </source>
</evidence>
<dbReference type="Pfam" id="PF08479">
    <property type="entry name" value="POTRA_2"/>
    <property type="match status" value="1"/>
</dbReference>
<evidence type="ECO:0000313" key="5">
    <source>
        <dbReference type="EMBL" id="ADG29121.1"/>
    </source>
</evidence>
<dbReference type="HOGENOM" id="CLU_401991_0_0_1"/>